<dbReference type="WBParaSite" id="PSAMB.scaffold881size39522.g9366.t1">
    <property type="protein sequence ID" value="PSAMB.scaffold881size39522.g9366.t1"/>
    <property type="gene ID" value="PSAMB.scaffold881size39522.g9366"/>
</dbReference>
<dbReference type="SUPFAM" id="SSF48403">
    <property type="entry name" value="Ankyrin repeat"/>
    <property type="match status" value="1"/>
</dbReference>
<protein>
    <submittedName>
        <fullName evidence="5">Uncharacterized protein</fullName>
    </submittedName>
</protein>
<dbReference type="AlphaFoldDB" id="A0A914XL81"/>
<keyword evidence="2" id="KW-0677">Repeat</keyword>
<evidence type="ECO:0000256" key="3">
    <source>
        <dbReference type="ARBA" id="ARBA00038386"/>
    </source>
</evidence>
<dbReference type="PANTHER" id="PTHR24179:SF21">
    <property type="entry name" value="MYOSIN BINDING SUBUNIT, ISOFORM O"/>
    <property type="match status" value="1"/>
</dbReference>
<comment type="similarity">
    <text evidence="3">Belongs to the NRARP family.</text>
</comment>
<dbReference type="GO" id="GO:0005737">
    <property type="term" value="C:cytoplasm"/>
    <property type="evidence" value="ECO:0007669"/>
    <property type="project" value="TreeGrafter"/>
</dbReference>
<keyword evidence="4" id="KW-1185">Reference proteome</keyword>
<evidence type="ECO:0000256" key="2">
    <source>
        <dbReference type="ARBA" id="ARBA00022737"/>
    </source>
</evidence>
<dbReference type="Pfam" id="PF13637">
    <property type="entry name" value="Ank_4"/>
    <property type="match status" value="1"/>
</dbReference>
<dbReference type="Proteomes" id="UP000887566">
    <property type="component" value="Unplaced"/>
</dbReference>
<dbReference type="InterPro" id="IPR051226">
    <property type="entry name" value="PP1_Regulatory_Subunit"/>
</dbReference>
<dbReference type="Gene3D" id="1.25.40.20">
    <property type="entry name" value="Ankyrin repeat-containing domain"/>
    <property type="match status" value="1"/>
</dbReference>
<dbReference type="InterPro" id="IPR036770">
    <property type="entry name" value="Ankyrin_rpt-contain_sf"/>
</dbReference>
<dbReference type="PANTHER" id="PTHR24179">
    <property type="entry name" value="PROTEIN PHOSPHATASE 1 REGULATORY SUBUNIT 12"/>
    <property type="match status" value="1"/>
</dbReference>
<organism evidence="4 5">
    <name type="scientific">Plectus sambesii</name>
    <dbReference type="NCBI Taxonomy" id="2011161"/>
    <lineage>
        <taxon>Eukaryota</taxon>
        <taxon>Metazoa</taxon>
        <taxon>Ecdysozoa</taxon>
        <taxon>Nematoda</taxon>
        <taxon>Chromadorea</taxon>
        <taxon>Plectida</taxon>
        <taxon>Plectina</taxon>
        <taxon>Plectoidea</taxon>
        <taxon>Plectidae</taxon>
        <taxon>Plectus</taxon>
    </lineage>
</organism>
<proteinExistence type="inferred from homology"/>
<name>A0A914XL81_9BILA</name>
<evidence type="ECO:0000313" key="4">
    <source>
        <dbReference type="Proteomes" id="UP000887566"/>
    </source>
</evidence>
<evidence type="ECO:0000256" key="1">
    <source>
        <dbReference type="ARBA" id="ARBA00022473"/>
    </source>
</evidence>
<evidence type="ECO:0000313" key="5">
    <source>
        <dbReference type="WBParaSite" id="PSAMB.scaffold881size39522.g9366.t1"/>
    </source>
</evidence>
<accession>A0A914XL81</accession>
<dbReference type="GO" id="GO:0019208">
    <property type="term" value="F:phosphatase regulator activity"/>
    <property type="evidence" value="ECO:0007669"/>
    <property type="project" value="TreeGrafter"/>
</dbReference>
<dbReference type="GO" id="GO:0004857">
    <property type="term" value="F:enzyme inhibitor activity"/>
    <property type="evidence" value="ECO:0007669"/>
    <property type="project" value="TreeGrafter"/>
</dbReference>
<reference evidence="5" key="1">
    <citation type="submission" date="2022-11" db="UniProtKB">
        <authorList>
            <consortium name="WormBaseParasite"/>
        </authorList>
    </citation>
    <scope>IDENTIFICATION</scope>
</reference>
<keyword evidence="1" id="KW-0217">Developmental protein</keyword>
<sequence length="202" mass="23599">MGETAEVMQELAERWQDLTSYVTEEVRKRWWERIVKAYSEPHRKYHTLYHIYQMFQHYDQNKDSLTDRYACAYAIFFHDSQLNGDAEAGSLQSRSTNVLWKRKEQLMRWDDSETNKISAEKRVDKERKVKFQDSDIFLSACTSGDEEEVTDLLAKGADVNTATVDGLTALHQASLLVVSRLDWPLVSAFDWPRGYALRRTCC</sequence>
<dbReference type="SUPFAM" id="SSF109604">
    <property type="entry name" value="HD-domain/PDEase-like"/>
    <property type="match status" value="1"/>
</dbReference>
<dbReference type="InterPro" id="IPR002110">
    <property type="entry name" value="Ankyrin_rpt"/>
</dbReference>